<dbReference type="PANTHER" id="PTHR43611">
    <property type="entry name" value="ALPHA-D-GLUCOSE 1-PHOSPHATE PHOSPHATASE"/>
    <property type="match status" value="1"/>
</dbReference>
<dbReference type="SFLD" id="SFLDG01129">
    <property type="entry name" value="C1.5:_HAD__Beta-PGM__Phosphata"/>
    <property type="match status" value="1"/>
</dbReference>
<comment type="caution">
    <text evidence="1">The sequence shown here is derived from an EMBL/GenBank/DDBJ whole genome shotgun (WGS) entry which is preliminary data.</text>
</comment>
<organism evidence="1 2">
    <name type="scientific">Microvirga puerhi</name>
    <dbReference type="NCBI Taxonomy" id="2876078"/>
    <lineage>
        <taxon>Bacteria</taxon>
        <taxon>Pseudomonadati</taxon>
        <taxon>Pseudomonadota</taxon>
        <taxon>Alphaproteobacteria</taxon>
        <taxon>Hyphomicrobiales</taxon>
        <taxon>Methylobacteriaceae</taxon>
        <taxon>Microvirga</taxon>
    </lineage>
</organism>
<sequence length="221" mass="24288">MPVAAVMVDVDGVLIRGRSDGRHWSATLEADLGLSPECLHREFFEKYWDDVIVGRVLLADALAPVLRHIAPDLSVEQLISYWFENDSYLDRALLEDLGDVRAAGIAVYLATNQEHMRADYLLREVGLAAHVDGIFYSAQLGVRKPQPAFYEAAATRAGLASSSAILLIDDTLENVRAAQAIGWRGLHWTDKGCVFEALQVPGLARRRHSSAVLDPSAPNPE</sequence>
<dbReference type="Gene3D" id="3.40.50.1000">
    <property type="entry name" value="HAD superfamily/HAD-like"/>
    <property type="match status" value="1"/>
</dbReference>
<gene>
    <name evidence="1" type="ORF">K9B37_07965</name>
</gene>
<protein>
    <submittedName>
        <fullName evidence="1">HAD-IA family hydrolase</fullName>
    </submittedName>
</protein>
<keyword evidence="2" id="KW-1185">Reference proteome</keyword>
<dbReference type="PANTHER" id="PTHR43611:SF3">
    <property type="entry name" value="FLAVIN MONONUCLEOTIDE HYDROLASE 1, CHLOROPLATIC"/>
    <property type="match status" value="1"/>
</dbReference>
<dbReference type="Pfam" id="PF00702">
    <property type="entry name" value="Hydrolase"/>
    <property type="match status" value="1"/>
</dbReference>
<dbReference type="RefSeq" id="WP_224312556.1">
    <property type="nucleotide sequence ID" value="NZ_JAIRBM010000005.1"/>
</dbReference>
<dbReference type="EMBL" id="JAIRBM010000005">
    <property type="protein sequence ID" value="MBZ6076224.1"/>
    <property type="molecule type" value="Genomic_DNA"/>
</dbReference>
<dbReference type="PRINTS" id="PR00413">
    <property type="entry name" value="HADHALOGNASE"/>
</dbReference>
<dbReference type="InterPro" id="IPR023214">
    <property type="entry name" value="HAD_sf"/>
</dbReference>
<dbReference type="NCBIfam" id="TIGR01509">
    <property type="entry name" value="HAD-SF-IA-v3"/>
    <property type="match status" value="1"/>
</dbReference>
<evidence type="ECO:0000313" key="2">
    <source>
        <dbReference type="Proteomes" id="UP000704176"/>
    </source>
</evidence>
<keyword evidence="1" id="KW-0378">Hydrolase</keyword>
<dbReference type="GO" id="GO:0016787">
    <property type="term" value="F:hydrolase activity"/>
    <property type="evidence" value="ECO:0007669"/>
    <property type="project" value="UniProtKB-KW"/>
</dbReference>
<dbReference type="SFLD" id="SFLDS00003">
    <property type="entry name" value="Haloacid_Dehalogenase"/>
    <property type="match status" value="1"/>
</dbReference>
<accession>A0ABS7VLW9</accession>
<name>A0ABS7VLW9_9HYPH</name>
<dbReference type="SUPFAM" id="SSF56784">
    <property type="entry name" value="HAD-like"/>
    <property type="match status" value="1"/>
</dbReference>
<dbReference type="InterPro" id="IPR036412">
    <property type="entry name" value="HAD-like_sf"/>
</dbReference>
<evidence type="ECO:0000313" key="1">
    <source>
        <dbReference type="EMBL" id="MBZ6076224.1"/>
    </source>
</evidence>
<proteinExistence type="predicted"/>
<dbReference type="Proteomes" id="UP000704176">
    <property type="component" value="Unassembled WGS sequence"/>
</dbReference>
<dbReference type="InterPro" id="IPR006439">
    <property type="entry name" value="HAD-SF_hydro_IA"/>
</dbReference>
<reference evidence="1 2" key="1">
    <citation type="submission" date="2021-09" db="EMBL/GenBank/DDBJ databases">
        <title>The complete genome sequence of a new microorganism.</title>
        <authorList>
            <person name="Zi Z."/>
        </authorList>
    </citation>
    <scope>NUCLEOTIDE SEQUENCE [LARGE SCALE GENOMIC DNA]</scope>
    <source>
        <strain evidence="1 2">WGZ8</strain>
    </source>
</reference>